<name>A0A7J0HF23_9ERIC</name>
<feature type="region of interest" description="Disordered" evidence="1">
    <location>
        <begin position="94"/>
        <end position="117"/>
    </location>
</feature>
<dbReference type="AlphaFoldDB" id="A0A7J0HF23"/>
<reference evidence="3 4" key="1">
    <citation type="submission" date="2019-07" db="EMBL/GenBank/DDBJ databases">
        <title>De Novo Assembly of kiwifruit Actinidia rufa.</title>
        <authorList>
            <person name="Sugita-Konishi S."/>
            <person name="Sato K."/>
            <person name="Mori E."/>
            <person name="Abe Y."/>
            <person name="Kisaki G."/>
            <person name="Hamano K."/>
            <person name="Suezawa K."/>
            <person name="Otani M."/>
            <person name="Fukuda T."/>
            <person name="Manabe T."/>
            <person name="Gomi K."/>
            <person name="Tabuchi M."/>
            <person name="Akimitsu K."/>
            <person name="Kataoka I."/>
        </authorList>
    </citation>
    <scope>NUCLEOTIDE SEQUENCE [LARGE SCALE GENOMIC DNA]</scope>
    <source>
        <strain evidence="4">cv. Fuchu</strain>
    </source>
</reference>
<dbReference type="EMBL" id="BJWL01000029">
    <property type="protein sequence ID" value="GFZ21314.1"/>
    <property type="molecule type" value="Genomic_DNA"/>
</dbReference>
<dbReference type="Proteomes" id="UP000585474">
    <property type="component" value="Unassembled WGS sequence"/>
</dbReference>
<gene>
    <name evidence="3" type="ORF">Acr_29g0004760</name>
</gene>
<proteinExistence type="predicted"/>
<accession>A0A7J0HF23</accession>
<keyword evidence="2" id="KW-0472">Membrane</keyword>
<evidence type="ECO:0000313" key="3">
    <source>
        <dbReference type="EMBL" id="GFZ21314.1"/>
    </source>
</evidence>
<comment type="caution">
    <text evidence="3">The sequence shown here is derived from an EMBL/GenBank/DDBJ whole genome shotgun (WGS) entry which is preliminary data.</text>
</comment>
<evidence type="ECO:0000313" key="4">
    <source>
        <dbReference type="Proteomes" id="UP000585474"/>
    </source>
</evidence>
<keyword evidence="4" id="KW-1185">Reference proteome</keyword>
<organism evidence="3 4">
    <name type="scientific">Actinidia rufa</name>
    <dbReference type="NCBI Taxonomy" id="165716"/>
    <lineage>
        <taxon>Eukaryota</taxon>
        <taxon>Viridiplantae</taxon>
        <taxon>Streptophyta</taxon>
        <taxon>Embryophyta</taxon>
        <taxon>Tracheophyta</taxon>
        <taxon>Spermatophyta</taxon>
        <taxon>Magnoliopsida</taxon>
        <taxon>eudicotyledons</taxon>
        <taxon>Gunneridae</taxon>
        <taxon>Pentapetalae</taxon>
        <taxon>asterids</taxon>
        <taxon>Ericales</taxon>
        <taxon>Actinidiaceae</taxon>
        <taxon>Actinidia</taxon>
    </lineage>
</organism>
<keyword evidence="2" id="KW-0812">Transmembrane</keyword>
<feature type="transmembrane region" description="Helical" evidence="2">
    <location>
        <begin position="12"/>
        <end position="33"/>
    </location>
</feature>
<evidence type="ECO:0000256" key="2">
    <source>
        <dbReference type="SAM" id="Phobius"/>
    </source>
</evidence>
<dbReference type="OrthoDB" id="755532at2759"/>
<evidence type="ECO:0000256" key="1">
    <source>
        <dbReference type="SAM" id="MobiDB-lite"/>
    </source>
</evidence>
<keyword evidence="2" id="KW-1133">Transmembrane helix</keyword>
<sequence>MVRLTSIHAGDHFGSLPLAVGLFITVSAVVALCTKHARRVSRKHETEPTDSKFVPQKPLRLPWDLMTTISNKAISFIHHRKNQGRGKDWCQISEMPPRSPRTSPLPSFAFPVTTDAN</sequence>
<evidence type="ECO:0008006" key="5">
    <source>
        <dbReference type="Google" id="ProtNLM"/>
    </source>
</evidence>
<protein>
    <recommendedName>
        <fullName evidence="5">Transmembrane protein</fullName>
    </recommendedName>
</protein>